<proteinExistence type="predicted"/>
<keyword evidence="2" id="KW-1185">Reference proteome</keyword>
<evidence type="ECO:0000313" key="1">
    <source>
        <dbReference type="EMBL" id="GBN99077.1"/>
    </source>
</evidence>
<name>A0A4Y2TEW1_ARAVE</name>
<sequence length="112" mass="12577">MLTTSGAISPFCRSIRGRLKNSPHDSPDTKVEVLIAITNPTRKRYVPSSVQGYSSLPLLYPQEKPEPFLLFRRSPGHKFLCYVCAQKFQLRPTKSLKRKALLSGLISSQQDG</sequence>
<accession>A0A4Y2TEW1</accession>
<organism evidence="1 2">
    <name type="scientific">Araneus ventricosus</name>
    <name type="common">Orbweaver spider</name>
    <name type="synonym">Epeira ventricosa</name>
    <dbReference type="NCBI Taxonomy" id="182803"/>
    <lineage>
        <taxon>Eukaryota</taxon>
        <taxon>Metazoa</taxon>
        <taxon>Ecdysozoa</taxon>
        <taxon>Arthropoda</taxon>
        <taxon>Chelicerata</taxon>
        <taxon>Arachnida</taxon>
        <taxon>Araneae</taxon>
        <taxon>Araneomorphae</taxon>
        <taxon>Entelegynae</taxon>
        <taxon>Araneoidea</taxon>
        <taxon>Araneidae</taxon>
        <taxon>Araneus</taxon>
    </lineage>
</organism>
<evidence type="ECO:0000313" key="2">
    <source>
        <dbReference type="Proteomes" id="UP000499080"/>
    </source>
</evidence>
<protein>
    <submittedName>
        <fullName evidence="1">Uncharacterized protein</fullName>
    </submittedName>
</protein>
<comment type="caution">
    <text evidence="1">The sequence shown here is derived from an EMBL/GenBank/DDBJ whole genome shotgun (WGS) entry which is preliminary data.</text>
</comment>
<dbReference type="EMBL" id="BGPR01028124">
    <property type="protein sequence ID" value="GBN99077.1"/>
    <property type="molecule type" value="Genomic_DNA"/>
</dbReference>
<dbReference type="Proteomes" id="UP000499080">
    <property type="component" value="Unassembled WGS sequence"/>
</dbReference>
<dbReference type="AlphaFoldDB" id="A0A4Y2TEW1"/>
<reference evidence="1 2" key="1">
    <citation type="journal article" date="2019" name="Sci. Rep.">
        <title>Orb-weaving spider Araneus ventricosus genome elucidates the spidroin gene catalogue.</title>
        <authorList>
            <person name="Kono N."/>
            <person name="Nakamura H."/>
            <person name="Ohtoshi R."/>
            <person name="Moran D.A.P."/>
            <person name="Shinohara A."/>
            <person name="Yoshida Y."/>
            <person name="Fujiwara M."/>
            <person name="Mori M."/>
            <person name="Tomita M."/>
            <person name="Arakawa K."/>
        </authorList>
    </citation>
    <scope>NUCLEOTIDE SEQUENCE [LARGE SCALE GENOMIC DNA]</scope>
</reference>
<gene>
    <name evidence="1" type="ORF">AVEN_24645_1</name>
</gene>